<dbReference type="AlphaFoldDB" id="A0A660SG03"/>
<dbReference type="InterPro" id="IPR000868">
    <property type="entry name" value="Isochorismatase-like_dom"/>
</dbReference>
<dbReference type="Gene3D" id="3.40.50.850">
    <property type="entry name" value="Isochorismatase-like"/>
    <property type="match status" value="1"/>
</dbReference>
<evidence type="ECO:0000256" key="1">
    <source>
        <dbReference type="ARBA" id="ARBA00022801"/>
    </source>
</evidence>
<dbReference type="InterPro" id="IPR036380">
    <property type="entry name" value="Isochorismatase-like_sf"/>
</dbReference>
<comment type="caution">
    <text evidence="3">The sequence shown here is derived from an EMBL/GenBank/DDBJ whole genome shotgun (WGS) entry which is preliminary data.</text>
</comment>
<keyword evidence="1 3" id="KW-0378">Hydrolase</keyword>
<feature type="domain" description="Isochorismatase-like" evidence="2">
    <location>
        <begin position="3"/>
        <end position="162"/>
    </location>
</feature>
<dbReference type="Pfam" id="PF00857">
    <property type="entry name" value="Isochorismatase"/>
    <property type="match status" value="1"/>
</dbReference>
<evidence type="ECO:0000313" key="4">
    <source>
        <dbReference type="Proteomes" id="UP000268469"/>
    </source>
</evidence>
<dbReference type="InterPro" id="IPR050272">
    <property type="entry name" value="Isochorismatase-like_hydrls"/>
</dbReference>
<dbReference type="EMBL" id="QNBE01000068">
    <property type="protein sequence ID" value="RKX69745.1"/>
    <property type="molecule type" value="Genomic_DNA"/>
</dbReference>
<evidence type="ECO:0000313" key="3">
    <source>
        <dbReference type="EMBL" id="RKX69745.1"/>
    </source>
</evidence>
<proteinExistence type="predicted"/>
<dbReference type="CDD" id="cd00431">
    <property type="entry name" value="cysteine_hydrolases"/>
    <property type="match status" value="1"/>
</dbReference>
<organism evidence="3 4">
    <name type="scientific">candidate division WOR-3 bacterium</name>
    <dbReference type="NCBI Taxonomy" id="2052148"/>
    <lineage>
        <taxon>Bacteria</taxon>
        <taxon>Bacteria division WOR-3</taxon>
    </lineage>
</organism>
<dbReference type="GO" id="GO:0016787">
    <property type="term" value="F:hydrolase activity"/>
    <property type="evidence" value="ECO:0007669"/>
    <property type="project" value="UniProtKB-KW"/>
</dbReference>
<dbReference type="PANTHER" id="PTHR43540:SF6">
    <property type="entry name" value="ISOCHORISMATASE-LIKE DOMAIN-CONTAINING PROTEIN"/>
    <property type="match status" value="1"/>
</dbReference>
<accession>A0A660SG03</accession>
<sequence length="168" mass="19392">MDALLIIDMLNDFVEEWGALYVPQAKRIIPAIKKKLDEARKKGIPVFFICDAHKPDDPEFRYWPRHAIDGEKGAAIIKELRPQEGEYIIKKVSYSGFFRTELERRLREHGVKRLILTGVLTNICVLYTGVDALMRGYEVEVDPDAVAALTDEDHRFALRQLKEVLKPR</sequence>
<dbReference type="PANTHER" id="PTHR43540">
    <property type="entry name" value="PEROXYUREIDOACRYLATE/UREIDOACRYLATE AMIDOHYDROLASE-RELATED"/>
    <property type="match status" value="1"/>
</dbReference>
<protein>
    <submittedName>
        <fullName evidence="3">Cysteine hydrolase</fullName>
    </submittedName>
</protein>
<dbReference type="SUPFAM" id="SSF52499">
    <property type="entry name" value="Isochorismatase-like hydrolases"/>
    <property type="match status" value="1"/>
</dbReference>
<name>A0A660SG03_UNCW3</name>
<dbReference type="Proteomes" id="UP000268469">
    <property type="component" value="Unassembled WGS sequence"/>
</dbReference>
<evidence type="ECO:0000259" key="2">
    <source>
        <dbReference type="Pfam" id="PF00857"/>
    </source>
</evidence>
<reference evidence="3 4" key="1">
    <citation type="submission" date="2018-06" db="EMBL/GenBank/DDBJ databases">
        <title>Extensive metabolic versatility and redundancy in microbially diverse, dynamic hydrothermal sediments.</title>
        <authorList>
            <person name="Dombrowski N."/>
            <person name="Teske A."/>
            <person name="Baker B.J."/>
        </authorList>
    </citation>
    <scope>NUCLEOTIDE SEQUENCE [LARGE SCALE GENOMIC DNA]</scope>
    <source>
        <strain evidence="3">B36_G15</strain>
    </source>
</reference>
<gene>
    <name evidence="3" type="ORF">DRP53_07280</name>
</gene>